<evidence type="ECO:0000313" key="9">
    <source>
        <dbReference type="Proteomes" id="UP000078387"/>
    </source>
</evidence>
<feature type="compositionally biased region" description="Polar residues" evidence="6">
    <location>
        <begin position="12"/>
        <end position="26"/>
    </location>
</feature>
<keyword evidence="4 5" id="KW-0862">Zinc</keyword>
<name>A0A5K1U4E6_ENTHI</name>
<evidence type="ECO:0000256" key="2">
    <source>
        <dbReference type="ARBA" id="ARBA00022737"/>
    </source>
</evidence>
<feature type="domain" description="C3H1-type" evidence="7">
    <location>
        <begin position="144"/>
        <end position="172"/>
    </location>
</feature>
<evidence type="ECO:0000256" key="4">
    <source>
        <dbReference type="ARBA" id="ARBA00022833"/>
    </source>
</evidence>
<gene>
    <name evidence="8" type="ORF">CL6EHI_008770</name>
</gene>
<evidence type="ECO:0000313" key="8">
    <source>
        <dbReference type="EMBL" id="GAT94738.1"/>
    </source>
</evidence>
<dbReference type="EMBL" id="BDEQ01000001">
    <property type="protein sequence ID" value="GAT94738.1"/>
    <property type="molecule type" value="Genomic_DNA"/>
</dbReference>
<keyword evidence="1 5" id="KW-0479">Metal-binding</keyword>
<evidence type="ECO:0000256" key="1">
    <source>
        <dbReference type="ARBA" id="ARBA00022723"/>
    </source>
</evidence>
<evidence type="ECO:0000256" key="5">
    <source>
        <dbReference type="PROSITE-ProRule" id="PRU00723"/>
    </source>
</evidence>
<dbReference type="VEuPathDB" id="AmoebaDB:EHI7A_014260"/>
<feature type="zinc finger region" description="C3H1-type" evidence="5">
    <location>
        <begin position="144"/>
        <end position="172"/>
    </location>
</feature>
<dbReference type="InterPro" id="IPR045877">
    <property type="entry name" value="ZFP36-like"/>
</dbReference>
<dbReference type="Pfam" id="PF00642">
    <property type="entry name" value="zf-CCCH"/>
    <property type="match status" value="2"/>
</dbReference>
<dbReference type="PANTHER" id="PTHR12547">
    <property type="entry name" value="CCCH ZINC FINGER/TIS11-RELATED"/>
    <property type="match status" value="1"/>
</dbReference>
<sequence length="212" mass="23533">MKKSKEDHRSGLYQSTLTESKQESPCGSFTSLGFTFSPYAEPYRPSRSVNASPVLSRRDQLFQSLSTTSAPSTPGLSHSPRRSTLSTSTTCEGGGPNTNGTINTSLYKTELCRSFVETGTCRYGNKCQFAHGEKELRPVQRHPRYKTEICQTFHQTGTCKYGSRCRFIHVLPGELSPAPDCVDISQSQNFSDISSTDEDSNRLPVFEQLSHN</sequence>
<dbReference type="SMART" id="SM00356">
    <property type="entry name" value="ZnF_C3H1"/>
    <property type="match status" value="2"/>
</dbReference>
<keyword evidence="2" id="KW-0677">Repeat</keyword>
<evidence type="ECO:0000256" key="6">
    <source>
        <dbReference type="SAM" id="MobiDB-lite"/>
    </source>
</evidence>
<evidence type="ECO:0000256" key="3">
    <source>
        <dbReference type="ARBA" id="ARBA00022771"/>
    </source>
</evidence>
<organism evidence="8 9">
    <name type="scientific">Entamoeba histolytica</name>
    <dbReference type="NCBI Taxonomy" id="5759"/>
    <lineage>
        <taxon>Eukaryota</taxon>
        <taxon>Amoebozoa</taxon>
        <taxon>Evosea</taxon>
        <taxon>Archamoebae</taxon>
        <taxon>Mastigamoebida</taxon>
        <taxon>Entamoebidae</taxon>
        <taxon>Entamoeba</taxon>
    </lineage>
</organism>
<dbReference type="GO" id="GO:0003729">
    <property type="term" value="F:mRNA binding"/>
    <property type="evidence" value="ECO:0007669"/>
    <property type="project" value="InterPro"/>
</dbReference>
<proteinExistence type="predicted"/>
<dbReference type="SUPFAM" id="SSF90229">
    <property type="entry name" value="CCCH zinc finger"/>
    <property type="match status" value="2"/>
</dbReference>
<protein>
    <submittedName>
        <fullName evidence="8">Zinc finger protein putative</fullName>
    </submittedName>
</protein>
<dbReference type="Proteomes" id="UP000078387">
    <property type="component" value="Unassembled WGS sequence"/>
</dbReference>
<dbReference type="VEuPathDB" id="AmoebaDB:EHI_008770"/>
<dbReference type="FunFam" id="4.10.1000.10:FF:000002">
    <property type="entry name" value="Zinc finger protein 36, C3H1 type-like 1"/>
    <property type="match status" value="1"/>
</dbReference>
<feature type="compositionally biased region" description="Polar residues" evidence="6">
    <location>
        <begin position="66"/>
        <end position="75"/>
    </location>
</feature>
<feature type="compositionally biased region" description="Basic and acidic residues" evidence="6">
    <location>
        <begin position="1"/>
        <end position="10"/>
    </location>
</feature>
<feature type="region of interest" description="Disordered" evidence="6">
    <location>
        <begin position="1"/>
        <end position="26"/>
    </location>
</feature>
<dbReference type="OMA" id="NASPIMG"/>
<dbReference type="PANTHER" id="PTHR12547:SF18">
    <property type="entry name" value="PROTEIN TIS11"/>
    <property type="match status" value="1"/>
</dbReference>
<evidence type="ECO:0000259" key="7">
    <source>
        <dbReference type="PROSITE" id="PS50103"/>
    </source>
</evidence>
<keyword evidence="3 5" id="KW-0863">Zinc-finger</keyword>
<accession>A0A5K1U4E6</accession>
<dbReference type="VEuPathDB" id="AmoebaDB:EHI5A_029520"/>
<dbReference type="Gene3D" id="4.10.1000.10">
    <property type="entry name" value="Zinc finger, CCCH-type"/>
    <property type="match status" value="2"/>
</dbReference>
<feature type="compositionally biased region" description="Low complexity" evidence="6">
    <location>
        <begin position="76"/>
        <end position="90"/>
    </location>
</feature>
<dbReference type="InterPro" id="IPR036855">
    <property type="entry name" value="Znf_CCCH_sf"/>
</dbReference>
<reference evidence="8 9" key="1">
    <citation type="submission" date="2016-05" db="EMBL/GenBank/DDBJ databases">
        <title>First whole genome sequencing of Entamoeba histolytica HM1:IMSS-clone-6.</title>
        <authorList>
            <person name="Mukherjee Avik.K."/>
            <person name="Izumyama S."/>
            <person name="Nakada-Tsukui K."/>
            <person name="Nozaki T."/>
        </authorList>
    </citation>
    <scope>NUCLEOTIDE SEQUENCE [LARGE SCALE GENOMIC DNA]</scope>
    <source>
        <strain evidence="8 9">HM1:IMSS clone 6</strain>
    </source>
</reference>
<dbReference type="PROSITE" id="PS50103">
    <property type="entry name" value="ZF_C3H1"/>
    <property type="match status" value="2"/>
</dbReference>
<comment type="caution">
    <text evidence="8">The sequence shown here is derived from an EMBL/GenBank/DDBJ whole genome shotgun (WGS) entry which is preliminary data.</text>
</comment>
<dbReference type="VEuPathDB" id="AmoebaDB:KM1_034640"/>
<feature type="domain" description="C3H1-type" evidence="7">
    <location>
        <begin position="106"/>
        <end position="134"/>
    </location>
</feature>
<dbReference type="AlphaFoldDB" id="A0A5K1U4E6"/>
<feature type="zinc finger region" description="C3H1-type" evidence="5">
    <location>
        <begin position="106"/>
        <end position="134"/>
    </location>
</feature>
<dbReference type="VEuPathDB" id="AmoebaDB:EHI8A_011010"/>
<dbReference type="FunFam" id="4.10.1000.10:FF:000001">
    <property type="entry name" value="zinc finger CCCH domain-containing protein 15-like"/>
    <property type="match status" value="1"/>
</dbReference>
<dbReference type="GO" id="GO:0008270">
    <property type="term" value="F:zinc ion binding"/>
    <property type="evidence" value="ECO:0007669"/>
    <property type="project" value="UniProtKB-KW"/>
</dbReference>
<dbReference type="InterPro" id="IPR000571">
    <property type="entry name" value="Znf_CCCH"/>
</dbReference>
<feature type="region of interest" description="Disordered" evidence="6">
    <location>
        <begin position="66"/>
        <end position="100"/>
    </location>
</feature>